<feature type="compositionally biased region" description="Basic and acidic residues" evidence="1">
    <location>
        <begin position="103"/>
        <end position="113"/>
    </location>
</feature>
<dbReference type="EMBL" id="QEAM01000047">
    <property type="protein sequence ID" value="TPX48698.1"/>
    <property type="molecule type" value="Genomic_DNA"/>
</dbReference>
<accession>A0A507DCX6</accession>
<feature type="region of interest" description="Disordered" evidence="1">
    <location>
        <begin position="21"/>
        <end position="49"/>
    </location>
</feature>
<organism evidence="2 3">
    <name type="scientific">Synchytrium endobioticum</name>
    <dbReference type="NCBI Taxonomy" id="286115"/>
    <lineage>
        <taxon>Eukaryota</taxon>
        <taxon>Fungi</taxon>
        <taxon>Fungi incertae sedis</taxon>
        <taxon>Chytridiomycota</taxon>
        <taxon>Chytridiomycota incertae sedis</taxon>
        <taxon>Chytridiomycetes</taxon>
        <taxon>Synchytriales</taxon>
        <taxon>Synchytriaceae</taxon>
        <taxon>Synchytrium</taxon>
    </lineage>
</organism>
<feature type="compositionally biased region" description="Basic and acidic residues" evidence="1">
    <location>
        <begin position="164"/>
        <end position="186"/>
    </location>
</feature>
<feature type="compositionally biased region" description="Polar residues" evidence="1">
    <location>
        <begin position="501"/>
        <end position="517"/>
    </location>
</feature>
<dbReference type="AlphaFoldDB" id="A0A507DCX6"/>
<dbReference type="Proteomes" id="UP000320475">
    <property type="component" value="Unassembled WGS sequence"/>
</dbReference>
<feature type="region of interest" description="Disordered" evidence="1">
    <location>
        <begin position="95"/>
        <end position="259"/>
    </location>
</feature>
<feature type="compositionally biased region" description="Polar residues" evidence="1">
    <location>
        <begin position="231"/>
        <end position="246"/>
    </location>
</feature>
<reference evidence="2 3" key="1">
    <citation type="journal article" date="2019" name="Sci. Rep.">
        <title>Comparative genomics of chytrid fungi reveal insights into the obligate biotrophic and pathogenic lifestyle of Synchytrium endobioticum.</title>
        <authorList>
            <person name="van de Vossenberg B.T.L.H."/>
            <person name="Warris S."/>
            <person name="Nguyen H.D.T."/>
            <person name="van Gent-Pelzer M.P.E."/>
            <person name="Joly D.L."/>
            <person name="van de Geest H.C."/>
            <person name="Bonants P.J.M."/>
            <person name="Smith D.S."/>
            <person name="Levesque C.A."/>
            <person name="van der Lee T.A.J."/>
        </authorList>
    </citation>
    <scope>NUCLEOTIDE SEQUENCE [LARGE SCALE GENOMIC DNA]</scope>
    <source>
        <strain evidence="2 3">LEV6574</strain>
    </source>
</reference>
<feature type="compositionally biased region" description="Basic and acidic residues" evidence="1">
    <location>
        <begin position="123"/>
        <end position="133"/>
    </location>
</feature>
<gene>
    <name evidence="2" type="ORF">SeLEV6574_g01890</name>
</gene>
<feature type="region of interest" description="Disordered" evidence="1">
    <location>
        <begin position="279"/>
        <end position="301"/>
    </location>
</feature>
<evidence type="ECO:0000313" key="3">
    <source>
        <dbReference type="Proteomes" id="UP000320475"/>
    </source>
</evidence>
<feature type="region of interest" description="Disordered" evidence="1">
    <location>
        <begin position="661"/>
        <end position="685"/>
    </location>
</feature>
<protein>
    <submittedName>
        <fullName evidence="2">Uncharacterized protein</fullName>
    </submittedName>
</protein>
<feature type="compositionally biased region" description="Pro residues" evidence="1">
    <location>
        <begin position="187"/>
        <end position="196"/>
    </location>
</feature>
<comment type="caution">
    <text evidence="2">The sequence shown here is derived from an EMBL/GenBank/DDBJ whole genome shotgun (WGS) entry which is preliminary data.</text>
</comment>
<sequence>MAVMAIRHRSFLTEQSLELEHRAPSANNRPTPWRQLVEPKTKSSKSVIDDEGSVIPSVVNALPKKPASKPVHFHDVPIKPASIDSMAVPVGPQKSIMKTTKVKPVDEVHKPESSDDDEDKDDEREASSRDDMHVVPIIRPKPATATSPLSILPMTATTSGAEVTESRKERKAEHFSKNDAKGEERPPTPTPISPKPKPTKAANKLGDLKETDEPTIVAPGNYDDIIILESTPPSCNDSSLTSQQPSPNKPVGRRPPAEATAPIGSVALNAHALTIGPKAAKESAPVHQPTEHIAQSPRPTKIDVAVGPDAPDWRLLALEALEIGAIDYQEEERTGVKPYRPISASMELPSDSFYTDLLAAAVSRPNTGKATELEKMDRHYGSNEALADIEKLLSKARPWPAGYASGGLMRIIKKRAGVTNLRSPSDERTLNKGATGIPSPTPKSKSAAAVKLNRPCKPASLKISNPGMKSTTKPLSPPPHVAPLPPINQANVNKKAKSVQRRPSATQLTSPSSTQIARTGKAPSFSSGAKPNTYPYGGIQPTQPSQIPSLHALQMMPQYGYARSRHSDYLTGHVRQQDMASHQHHPWLPRVALMEQPNHELYHQQQYVGISMPYYPQPQPSPHHGLPMMNSQAWVSNGIGYGVNDKNSGAALVTVEDTGKKKISFNPPSLPRSRTPLKTAAFRKR</sequence>
<proteinExistence type="predicted"/>
<dbReference type="OrthoDB" id="10631945at2759"/>
<feature type="compositionally biased region" description="Pro residues" evidence="1">
    <location>
        <begin position="475"/>
        <end position="486"/>
    </location>
</feature>
<feature type="compositionally biased region" description="Polar residues" evidence="1">
    <location>
        <begin position="144"/>
        <end position="161"/>
    </location>
</feature>
<evidence type="ECO:0000313" key="2">
    <source>
        <dbReference type="EMBL" id="TPX48698.1"/>
    </source>
</evidence>
<evidence type="ECO:0000256" key="1">
    <source>
        <dbReference type="SAM" id="MobiDB-lite"/>
    </source>
</evidence>
<feature type="region of interest" description="Disordered" evidence="1">
    <location>
        <begin position="420"/>
        <end position="543"/>
    </location>
</feature>
<dbReference type="VEuPathDB" id="FungiDB:SeMB42_g01111"/>
<name>A0A507DCX6_9FUNG</name>